<keyword evidence="2" id="KW-1185">Reference proteome</keyword>
<evidence type="ECO:0000313" key="2">
    <source>
        <dbReference type="Proteomes" id="UP000606786"/>
    </source>
</evidence>
<name>A0A811UTL8_CERCA</name>
<protein>
    <submittedName>
        <fullName evidence="1">(Mediterranean fruit fly) hypothetical protein</fullName>
    </submittedName>
</protein>
<reference evidence="1" key="1">
    <citation type="submission" date="2020-11" db="EMBL/GenBank/DDBJ databases">
        <authorList>
            <person name="Whitehead M."/>
        </authorList>
    </citation>
    <scope>NUCLEOTIDE SEQUENCE</scope>
    <source>
        <strain evidence="1">EGII</strain>
    </source>
</reference>
<organism evidence="1 2">
    <name type="scientific">Ceratitis capitata</name>
    <name type="common">Mediterranean fruit fly</name>
    <name type="synonym">Tephritis capitata</name>
    <dbReference type="NCBI Taxonomy" id="7213"/>
    <lineage>
        <taxon>Eukaryota</taxon>
        <taxon>Metazoa</taxon>
        <taxon>Ecdysozoa</taxon>
        <taxon>Arthropoda</taxon>
        <taxon>Hexapoda</taxon>
        <taxon>Insecta</taxon>
        <taxon>Pterygota</taxon>
        <taxon>Neoptera</taxon>
        <taxon>Endopterygota</taxon>
        <taxon>Diptera</taxon>
        <taxon>Brachycera</taxon>
        <taxon>Muscomorpha</taxon>
        <taxon>Tephritoidea</taxon>
        <taxon>Tephritidae</taxon>
        <taxon>Ceratitis</taxon>
        <taxon>Ceratitis</taxon>
    </lineage>
</organism>
<dbReference type="Proteomes" id="UP000606786">
    <property type="component" value="Unassembled WGS sequence"/>
</dbReference>
<sequence>MPLRLWGGDDWRQRTRESCVGVPYTIARELEAQMSKGKGALSTPNNQPTGLQTADDHIVKRRHSATLSAVCQFSALSADKHSVSGGGGGGGGRGAQVKQIIQKFLHCRRGQKLLNCHH</sequence>
<evidence type="ECO:0000313" key="1">
    <source>
        <dbReference type="EMBL" id="CAD7002529.1"/>
    </source>
</evidence>
<accession>A0A811UTL8</accession>
<proteinExistence type="predicted"/>
<gene>
    <name evidence="1" type="ORF">CCAP1982_LOCUS11018</name>
</gene>
<dbReference type="EMBL" id="CAJHJT010000034">
    <property type="protein sequence ID" value="CAD7002529.1"/>
    <property type="molecule type" value="Genomic_DNA"/>
</dbReference>
<comment type="caution">
    <text evidence="1">The sequence shown here is derived from an EMBL/GenBank/DDBJ whole genome shotgun (WGS) entry which is preliminary data.</text>
</comment>
<dbReference type="AlphaFoldDB" id="A0A811UTL8"/>